<evidence type="ECO:0000256" key="9">
    <source>
        <dbReference type="ARBA" id="ARBA00023136"/>
    </source>
</evidence>
<evidence type="ECO:0000256" key="5">
    <source>
        <dbReference type="ARBA" id="ARBA00022692"/>
    </source>
</evidence>
<dbReference type="Proteomes" id="UP000198341">
    <property type="component" value="Chromosome 16"/>
</dbReference>
<evidence type="ECO:0000256" key="10">
    <source>
        <dbReference type="ARBA" id="ARBA00023180"/>
    </source>
</evidence>
<dbReference type="eggNOG" id="KOG2692">
    <property type="taxonomic scope" value="Eukaryota"/>
</dbReference>
<comment type="subcellular location">
    <subcellularLocation>
        <location evidence="1">Golgi apparatus membrane</location>
        <topology evidence="1">Single-pass type II membrane protein</topology>
    </subcellularLocation>
</comment>
<evidence type="ECO:0000313" key="14">
    <source>
        <dbReference type="Proteomes" id="UP000198341"/>
    </source>
</evidence>
<keyword evidence="7 12" id="KW-1133">Transmembrane helix</keyword>
<keyword evidence="3" id="KW-0328">Glycosyltransferase</keyword>
<evidence type="ECO:0000256" key="3">
    <source>
        <dbReference type="ARBA" id="ARBA00022676"/>
    </source>
</evidence>
<evidence type="ECO:0000256" key="1">
    <source>
        <dbReference type="ARBA" id="ARBA00004323"/>
    </source>
</evidence>
<dbReference type="AlphaFoldDB" id="K8FDA9"/>
<feature type="compositionally biased region" description="Low complexity" evidence="11">
    <location>
        <begin position="101"/>
        <end position="127"/>
    </location>
</feature>
<feature type="transmembrane region" description="Helical" evidence="12">
    <location>
        <begin position="26"/>
        <end position="45"/>
    </location>
</feature>
<reference evidence="13 14" key="1">
    <citation type="submission" date="2011-10" db="EMBL/GenBank/DDBJ databases">
        <authorList>
            <person name="Genoscope - CEA"/>
        </authorList>
    </citation>
    <scope>NUCLEOTIDE SEQUENCE [LARGE SCALE GENOMIC DNA]</scope>
    <source>
        <strain evidence="13 14">RCC 1105</strain>
    </source>
</reference>
<dbReference type="Pfam" id="PF00777">
    <property type="entry name" value="Glyco_transf_29"/>
    <property type="match status" value="1"/>
</dbReference>
<dbReference type="InterPro" id="IPR050943">
    <property type="entry name" value="Glycosyltr_29_Sialyltrsf"/>
</dbReference>
<keyword evidence="5 12" id="KW-0812">Transmembrane</keyword>
<keyword evidence="4" id="KW-0808">Transferase</keyword>
<keyword evidence="8" id="KW-0333">Golgi apparatus</keyword>
<evidence type="ECO:0000313" key="13">
    <source>
        <dbReference type="EMBL" id="CCO20298.1"/>
    </source>
</evidence>
<dbReference type="InterPro" id="IPR001675">
    <property type="entry name" value="Glyco_trans_29"/>
</dbReference>
<dbReference type="GO" id="GO:0000139">
    <property type="term" value="C:Golgi membrane"/>
    <property type="evidence" value="ECO:0007669"/>
    <property type="project" value="UniProtKB-SubCell"/>
</dbReference>
<feature type="compositionally biased region" description="Low complexity" evidence="11">
    <location>
        <begin position="47"/>
        <end position="56"/>
    </location>
</feature>
<dbReference type="InterPro" id="IPR038578">
    <property type="entry name" value="GT29-like_sf"/>
</dbReference>
<comment type="similarity">
    <text evidence="2">Belongs to the glycosyltransferase 29 family.</text>
</comment>
<dbReference type="PANTHER" id="PTHR11987">
    <property type="entry name" value="ALPHA-2,8-SIALYLTRANSFERASE"/>
    <property type="match status" value="1"/>
</dbReference>
<evidence type="ECO:0000256" key="7">
    <source>
        <dbReference type="ARBA" id="ARBA00022989"/>
    </source>
</evidence>
<accession>K8FDA9</accession>
<name>K8FDA9_9CHLO</name>
<feature type="compositionally biased region" description="Gly residues" evidence="11">
    <location>
        <begin position="131"/>
        <end position="144"/>
    </location>
</feature>
<protein>
    <submittedName>
        <fullName evidence="13">Uncharacterized protein</fullName>
    </submittedName>
</protein>
<evidence type="ECO:0000256" key="6">
    <source>
        <dbReference type="ARBA" id="ARBA00022968"/>
    </source>
</evidence>
<keyword evidence="14" id="KW-1185">Reference proteome</keyword>
<sequence length="457" mass="51078">MHPHAMVPKSKEKGIRVRRSSMEKTIFCVLIVIVIWRGIAVSGLFSDSDSSSSMMMGRQNENDDFEIGLGGGFKRSNNEDEETEDYGGDGAEEKKVSDDISGGSSSSKSKSNSNSGSKRSSESNSESNPTRGGGGGGRGGGKSGGTSSRSNEKRASGGTAARSNSRTQKMEDDIFETLRDDSQPLVTHKRLFIVNKPVNPEDPKDSRTKPVLQHWLESTTGDTNETLIYHFPRSLFEQLPLDEPKFEFKTCAVVGNSGVTLLKEYGEEIDNHDAVIRINMAPIRGFEKYVGKRTTFDVVNSHNVREILQGVRRWRPANEGETKLVLFETASHFARYHLCQPLLKKYGAENAILLNPLFSNRAHSLWIKLKELLEKTKNSQYNRKPMSGFFAVLYALQMCEKVDLYGFDAYTSRKKSYRYHYFDNVQGFTDVHSFDLAIEVFKFIAKKGTKGGLTINV</sequence>
<dbReference type="GeneID" id="19011217"/>
<dbReference type="GO" id="GO:0008373">
    <property type="term" value="F:sialyltransferase activity"/>
    <property type="evidence" value="ECO:0007669"/>
    <property type="project" value="InterPro"/>
</dbReference>
<dbReference type="KEGG" id="bpg:Bathy16g02160"/>
<dbReference type="PANTHER" id="PTHR11987:SF36">
    <property type="entry name" value="SIA-ALPHA-2,3-GAL-BETA-1,4-GLCNAC-R:ALPHA 2,8-SIALYLTRANSFERASE"/>
    <property type="match status" value="1"/>
</dbReference>
<organism evidence="13 14">
    <name type="scientific">Bathycoccus prasinos</name>
    <dbReference type="NCBI Taxonomy" id="41875"/>
    <lineage>
        <taxon>Eukaryota</taxon>
        <taxon>Viridiplantae</taxon>
        <taxon>Chlorophyta</taxon>
        <taxon>Mamiellophyceae</taxon>
        <taxon>Mamiellales</taxon>
        <taxon>Bathycoccaceae</taxon>
        <taxon>Bathycoccus</taxon>
    </lineage>
</organism>
<keyword evidence="9 12" id="KW-0472">Membrane</keyword>
<dbReference type="EMBL" id="FO082263">
    <property type="protein sequence ID" value="CCO20298.1"/>
    <property type="molecule type" value="Genomic_DNA"/>
</dbReference>
<evidence type="ECO:0000256" key="2">
    <source>
        <dbReference type="ARBA" id="ARBA00006003"/>
    </source>
</evidence>
<evidence type="ECO:0000256" key="11">
    <source>
        <dbReference type="SAM" id="MobiDB-lite"/>
    </source>
</evidence>
<evidence type="ECO:0000256" key="12">
    <source>
        <dbReference type="SAM" id="Phobius"/>
    </source>
</evidence>
<keyword evidence="6" id="KW-0735">Signal-anchor</keyword>
<evidence type="ECO:0000256" key="8">
    <source>
        <dbReference type="ARBA" id="ARBA00023034"/>
    </source>
</evidence>
<proteinExistence type="inferred from homology"/>
<gene>
    <name evidence="13" type="ordered locus">Bathy16g02160</name>
</gene>
<keyword evidence="10" id="KW-0325">Glycoprotein</keyword>
<evidence type="ECO:0000256" key="4">
    <source>
        <dbReference type="ARBA" id="ARBA00022679"/>
    </source>
</evidence>
<dbReference type="RefSeq" id="XP_007508681.1">
    <property type="nucleotide sequence ID" value="XM_007508619.1"/>
</dbReference>
<dbReference type="CDD" id="cd19952">
    <property type="entry name" value="GT29"/>
    <property type="match status" value="1"/>
</dbReference>
<dbReference type="Gene3D" id="3.90.1480.20">
    <property type="entry name" value="Glycosyl transferase family 29"/>
    <property type="match status" value="1"/>
</dbReference>
<feature type="region of interest" description="Disordered" evidence="11">
    <location>
        <begin position="47"/>
        <end position="169"/>
    </location>
</feature>
<dbReference type="OrthoDB" id="10264956at2759"/>
<dbReference type="FunFam" id="3.90.1480.20:FF:000015">
    <property type="entry name" value="Lactosylceramide alpha-2,3-sialyltransferase"/>
    <property type="match status" value="1"/>
</dbReference>